<dbReference type="InterPro" id="IPR050266">
    <property type="entry name" value="AB_hydrolase_sf"/>
</dbReference>
<dbReference type="Gene3D" id="3.40.50.1820">
    <property type="entry name" value="alpha/beta hydrolase"/>
    <property type="match status" value="1"/>
</dbReference>
<protein>
    <submittedName>
        <fullName evidence="2">Alpha/beta hydrolase</fullName>
    </submittedName>
</protein>
<dbReference type="PANTHER" id="PTHR43798">
    <property type="entry name" value="MONOACYLGLYCEROL LIPASE"/>
    <property type="match status" value="1"/>
</dbReference>
<dbReference type="InterPro" id="IPR029058">
    <property type="entry name" value="AB_hydrolase_fold"/>
</dbReference>
<dbReference type="InterPro" id="IPR000073">
    <property type="entry name" value="AB_hydrolase_1"/>
</dbReference>
<dbReference type="GO" id="GO:0046464">
    <property type="term" value="P:acylglycerol catabolic process"/>
    <property type="evidence" value="ECO:0007669"/>
    <property type="project" value="TreeGrafter"/>
</dbReference>
<name>A0A5B2XUH4_9PSEU</name>
<dbReference type="Proteomes" id="UP000323454">
    <property type="component" value="Unassembled WGS sequence"/>
</dbReference>
<dbReference type="PANTHER" id="PTHR43798:SF33">
    <property type="entry name" value="HYDROLASE, PUTATIVE (AFU_ORTHOLOGUE AFUA_2G14860)-RELATED"/>
    <property type="match status" value="1"/>
</dbReference>
<reference evidence="2 3" key="1">
    <citation type="submission" date="2019-09" db="EMBL/GenBank/DDBJ databases">
        <title>Goodfellowia gen. nov., a new genus of the Pseudonocardineae related to Actinoalloteichus, containing Goodfellowia coeruleoviolacea gen. nov., comb. nov. gen. nov., comb. nov.</title>
        <authorList>
            <person name="Labeda D."/>
        </authorList>
    </citation>
    <scope>NUCLEOTIDE SEQUENCE [LARGE SCALE GENOMIC DNA]</scope>
    <source>
        <strain evidence="2 3">AN110305</strain>
    </source>
</reference>
<accession>A0A5B2XUH4</accession>
<evidence type="ECO:0000259" key="1">
    <source>
        <dbReference type="Pfam" id="PF00561"/>
    </source>
</evidence>
<dbReference type="PRINTS" id="PR00111">
    <property type="entry name" value="ABHYDROLASE"/>
</dbReference>
<dbReference type="SUPFAM" id="SSF53474">
    <property type="entry name" value="alpha/beta-Hydrolases"/>
    <property type="match status" value="1"/>
</dbReference>
<dbReference type="GO" id="GO:0047372">
    <property type="term" value="F:monoacylglycerol lipase activity"/>
    <property type="evidence" value="ECO:0007669"/>
    <property type="project" value="TreeGrafter"/>
</dbReference>
<dbReference type="Pfam" id="PF00561">
    <property type="entry name" value="Abhydrolase_1"/>
    <property type="match status" value="1"/>
</dbReference>
<evidence type="ECO:0000313" key="3">
    <source>
        <dbReference type="Proteomes" id="UP000323454"/>
    </source>
</evidence>
<dbReference type="RefSeq" id="WP_149847646.1">
    <property type="nucleotide sequence ID" value="NZ_VUOB01000002.1"/>
</dbReference>
<dbReference type="AlphaFoldDB" id="A0A5B2XUH4"/>
<organism evidence="2 3">
    <name type="scientific">Solihabitans fulvus</name>
    <dbReference type="NCBI Taxonomy" id="1892852"/>
    <lineage>
        <taxon>Bacteria</taxon>
        <taxon>Bacillati</taxon>
        <taxon>Actinomycetota</taxon>
        <taxon>Actinomycetes</taxon>
        <taxon>Pseudonocardiales</taxon>
        <taxon>Pseudonocardiaceae</taxon>
        <taxon>Solihabitans</taxon>
    </lineage>
</organism>
<comment type="caution">
    <text evidence="2">The sequence shown here is derived from an EMBL/GenBank/DDBJ whole genome shotgun (WGS) entry which is preliminary data.</text>
</comment>
<keyword evidence="2" id="KW-0378">Hydrolase</keyword>
<dbReference type="EMBL" id="VUOB01000002">
    <property type="protein sequence ID" value="KAA2266539.1"/>
    <property type="molecule type" value="Genomic_DNA"/>
</dbReference>
<reference evidence="2 3" key="2">
    <citation type="submission" date="2019-09" db="EMBL/GenBank/DDBJ databases">
        <authorList>
            <person name="Jin C."/>
        </authorList>
    </citation>
    <scope>NUCLEOTIDE SEQUENCE [LARGE SCALE GENOMIC DNA]</scope>
    <source>
        <strain evidence="2 3">AN110305</strain>
    </source>
</reference>
<gene>
    <name evidence="2" type="ORF">F0L68_02020</name>
</gene>
<keyword evidence="3" id="KW-1185">Reference proteome</keyword>
<proteinExistence type="predicted"/>
<evidence type="ECO:0000313" key="2">
    <source>
        <dbReference type="EMBL" id="KAA2266539.1"/>
    </source>
</evidence>
<sequence>MSIDRRKALALGAGVAALAAAGGMTGGMTGASAAAGQDVPSDRELAASLPGGFRSAHATVNGTRLHYVAGGEGEPLFLLPGWPATWWSYRKVMPTLASRYRVVVVDLRGMGSSAKPQDGFDKKTMARDVRELARQLGYDSVHIAGHDIGAMVAFSFAANHPEATRTVTLLDVLHPDDGLYELRMLRRPDGPISMWWMAFNQVPLLPEQLLAGRARHLIDWHYGIGLVDQSTVGDRDRAVFAHAYNTEEDVRCGNGWYKAFQQDIEDMRSYPKVTAPLLGLASPFAYPWFQGTLPRIATDVRGVVKFEKSLHWLCDEEPELVCRSLLGFIG</sequence>
<dbReference type="PROSITE" id="PS51318">
    <property type="entry name" value="TAT"/>
    <property type="match status" value="1"/>
</dbReference>
<dbReference type="OrthoDB" id="3507586at2"/>
<dbReference type="InterPro" id="IPR006311">
    <property type="entry name" value="TAT_signal"/>
</dbReference>
<dbReference type="GO" id="GO:0016020">
    <property type="term" value="C:membrane"/>
    <property type="evidence" value="ECO:0007669"/>
    <property type="project" value="TreeGrafter"/>
</dbReference>
<feature type="domain" description="AB hydrolase-1" evidence="1">
    <location>
        <begin position="75"/>
        <end position="176"/>
    </location>
</feature>